<dbReference type="Proteomes" id="UP000237105">
    <property type="component" value="Unassembled WGS sequence"/>
</dbReference>
<organism evidence="2 3">
    <name type="scientific">Parasponia andersonii</name>
    <name type="common">Sponia andersonii</name>
    <dbReference type="NCBI Taxonomy" id="3476"/>
    <lineage>
        <taxon>Eukaryota</taxon>
        <taxon>Viridiplantae</taxon>
        <taxon>Streptophyta</taxon>
        <taxon>Embryophyta</taxon>
        <taxon>Tracheophyta</taxon>
        <taxon>Spermatophyta</taxon>
        <taxon>Magnoliopsida</taxon>
        <taxon>eudicotyledons</taxon>
        <taxon>Gunneridae</taxon>
        <taxon>Pentapetalae</taxon>
        <taxon>rosids</taxon>
        <taxon>fabids</taxon>
        <taxon>Rosales</taxon>
        <taxon>Cannabaceae</taxon>
        <taxon>Parasponia</taxon>
    </lineage>
</organism>
<sequence>MNIGVTGALGCLCHALLREGHTFGALVRSNNNLSFLQRTASGGDGAAFRDRLRRCDLSYSLAATSSSTLPPWLTDPSKFFSVNVGGLENVWETKTVEKVVYASSFFALGPTDGHVADETQLLIQ</sequence>
<accession>A0A2P5AHU5</accession>
<proteinExistence type="predicted"/>
<dbReference type="Pfam" id="PF01370">
    <property type="entry name" value="Epimerase"/>
    <property type="match status" value="1"/>
</dbReference>
<dbReference type="AlphaFoldDB" id="A0A2P5AHU5"/>
<feature type="domain" description="NAD-dependent epimerase/dehydratase" evidence="1">
    <location>
        <begin position="4"/>
        <end position="113"/>
    </location>
</feature>
<gene>
    <name evidence="2" type="ORF">PanWU01x14_331230</name>
</gene>
<dbReference type="EMBL" id="JXTB01000584">
    <property type="protein sequence ID" value="PON36093.1"/>
    <property type="molecule type" value="Genomic_DNA"/>
</dbReference>
<dbReference type="STRING" id="3476.A0A2P5AHU5"/>
<evidence type="ECO:0000313" key="2">
    <source>
        <dbReference type="EMBL" id="PON36093.1"/>
    </source>
</evidence>
<keyword evidence="3" id="KW-1185">Reference proteome</keyword>
<evidence type="ECO:0000259" key="1">
    <source>
        <dbReference type="Pfam" id="PF01370"/>
    </source>
</evidence>
<dbReference type="OrthoDB" id="2735536at2759"/>
<dbReference type="InterPro" id="IPR036291">
    <property type="entry name" value="NAD(P)-bd_dom_sf"/>
</dbReference>
<protein>
    <submittedName>
        <fullName evidence="2">NAD(P)-binding domain containing protein</fullName>
    </submittedName>
</protein>
<name>A0A2P5AHU5_PARAD</name>
<dbReference type="SUPFAM" id="SSF51735">
    <property type="entry name" value="NAD(P)-binding Rossmann-fold domains"/>
    <property type="match status" value="1"/>
</dbReference>
<comment type="caution">
    <text evidence="2">The sequence shown here is derived from an EMBL/GenBank/DDBJ whole genome shotgun (WGS) entry which is preliminary data.</text>
</comment>
<dbReference type="Gene3D" id="3.40.50.720">
    <property type="entry name" value="NAD(P)-binding Rossmann-like Domain"/>
    <property type="match status" value="1"/>
</dbReference>
<evidence type="ECO:0000313" key="3">
    <source>
        <dbReference type="Proteomes" id="UP000237105"/>
    </source>
</evidence>
<reference evidence="3" key="1">
    <citation type="submission" date="2016-06" db="EMBL/GenBank/DDBJ databases">
        <title>Parallel loss of symbiosis genes in relatives of nitrogen-fixing non-legume Parasponia.</title>
        <authorList>
            <person name="Van Velzen R."/>
            <person name="Holmer R."/>
            <person name="Bu F."/>
            <person name="Rutten L."/>
            <person name="Van Zeijl A."/>
            <person name="Liu W."/>
            <person name="Santuari L."/>
            <person name="Cao Q."/>
            <person name="Sharma T."/>
            <person name="Shen D."/>
            <person name="Roswanjaya Y."/>
            <person name="Wardhani T."/>
            <person name="Kalhor M.S."/>
            <person name="Jansen J."/>
            <person name="Van den Hoogen J."/>
            <person name="Gungor B."/>
            <person name="Hartog M."/>
            <person name="Hontelez J."/>
            <person name="Verver J."/>
            <person name="Yang W.-C."/>
            <person name="Schijlen E."/>
            <person name="Repin R."/>
            <person name="Schilthuizen M."/>
            <person name="Schranz E."/>
            <person name="Heidstra R."/>
            <person name="Miyata K."/>
            <person name="Fedorova E."/>
            <person name="Kohlen W."/>
            <person name="Bisseling T."/>
            <person name="Smit S."/>
            <person name="Geurts R."/>
        </authorList>
    </citation>
    <scope>NUCLEOTIDE SEQUENCE [LARGE SCALE GENOMIC DNA]</scope>
    <source>
        <strain evidence="3">cv. WU1-14</strain>
    </source>
</reference>
<dbReference type="InterPro" id="IPR001509">
    <property type="entry name" value="Epimerase_deHydtase"/>
</dbReference>